<organism evidence="2 3">
    <name type="scientific">Phlebiopsis gigantea (strain 11061_1 CR5-6)</name>
    <name type="common">White-rot fungus</name>
    <name type="synonym">Peniophora gigantea</name>
    <dbReference type="NCBI Taxonomy" id="745531"/>
    <lineage>
        <taxon>Eukaryota</taxon>
        <taxon>Fungi</taxon>
        <taxon>Dikarya</taxon>
        <taxon>Basidiomycota</taxon>
        <taxon>Agaricomycotina</taxon>
        <taxon>Agaricomycetes</taxon>
        <taxon>Polyporales</taxon>
        <taxon>Phanerochaetaceae</taxon>
        <taxon>Phlebiopsis</taxon>
    </lineage>
</organism>
<gene>
    <name evidence="2" type="ORF">PHLGIDRAFT_162978</name>
</gene>
<dbReference type="EMBL" id="KN840549">
    <property type="protein sequence ID" value="KIP05222.1"/>
    <property type="molecule type" value="Genomic_DNA"/>
</dbReference>
<name>A0A0C3S4U3_PHLG1</name>
<feature type="compositionally biased region" description="Low complexity" evidence="1">
    <location>
        <begin position="135"/>
        <end position="150"/>
    </location>
</feature>
<accession>A0A0C3S4U3</accession>
<dbReference type="HOGENOM" id="CLU_1635994_0_0_1"/>
<dbReference type="InterPro" id="IPR035892">
    <property type="entry name" value="C2_domain_sf"/>
</dbReference>
<evidence type="ECO:0000313" key="3">
    <source>
        <dbReference type="Proteomes" id="UP000053257"/>
    </source>
</evidence>
<protein>
    <recommendedName>
        <fullName evidence="4">C2 domain-containing protein</fullName>
    </recommendedName>
</protein>
<dbReference type="SUPFAM" id="SSF49562">
    <property type="entry name" value="C2 domain (Calcium/lipid-binding domain, CaLB)"/>
    <property type="match status" value="1"/>
</dbReference>
<dbReference type="Proteomes" id="UP000053257">
    <property type="component" value="Unassembled WGS sequence"/>
</dbReference>
<evidence type="ECO:0000256" key="1">
    <source>
        <dbReference type="SAM" id="MobiDB-lite"/>
    </source>
</evidence>
<sequence length="162" mass="18090">MESGQKGGPYYDALDQDSSSSHHFAVILESIKILRLRKRRGGGIRTIRAYVRLYVDDKEIPWLCSPNDRDTTDPSWKPCVPFTASYSTPLKFVVERVGHFVGREELATIEGPLSQFAFRDDGARPASACRGAVVTPPRSQSSTRSSQTTRLAACCRPRSRTR</sequence>
<reference evidence="2 3" key="1">
    <citation type="journal article" date="2014" name="PLoS Genet.">
        <title>Analysis of the Phlebiopsis gigantea genome, transcriptome and secretome provides insight into its pioneer colonization strategies of wood.</title>
        <authorList>
            <person name="Hori C."/>
            <person name="Ishida T."/>
            <person name="Igarashi K."/>
            <person name="Samejima M."/>
            <person name="Suzuki H."/>
            <person name="Master E."/>
            <person name="Ferreira P."/>
            <person name="Ruiz-Duenas F.J."/>
            <person name="Held B."/>
            <person name="Canessa P."/>
            <person name="Larrondo L.F."/>
            <person name="Schmoll M."/>
            <person name="Druzhinina I.S."/>
            <person name="Kubicek C.P."/>
            <person name="Gaskell J.A."/>
            <person name="Kersten P."/>
            <person name="St John F."/>
            <person name="Glasner J."/>
            <person name="Sabat G."/>
            <person name="Splinter BonDurant S."/>
            <person name="Syed K."/>
            <person name="Yadav J."/>
            <person name="Mgbeahuruike A.C."/>
            <person name="Kovalchuk A."/>
            <person name="Asiegbu F.O."/>
            <person name="Lackner G."/>
            <person name="Hoffmeister D."/>
            <person name="Rencoret J."/>
            <person name="Gutierrez A."/>
            <person name="Sun H."/>
            <person name="Lindquist E."/>
            <person name="Barry K."/>
            <person name="Riley R."/>
            <person name="Grigoriev I.V."/>
            <person name="Henrissat B."/>
            <person name="Kues U."/>
            <person name="Berka R.M."/>
            <person name="Martinez A.T."/>
            <person name="Covert S.F."/>
            <person name="Blanchette R.A."/>
            <person name="Cullen D."/>
        </authorList>
    </citation>
    <scope>NUCLEOTIDE SEQUENCE [LARGE SCALE GENOMIC DNA]</scope>
    <source>
        <strain evidence="2 3">11061_1 CR5-6</strain>
    </source>
</reference>
<dbReference type="AlphaFoldDB" id="A0A0C3S4U3"/>
<evidence type="ECO:0000313" key="2">
    <source>
        <dbReference type="EMBL" id="KIP05222.1"/>
    </source>
</evidence>
<feature type="region of interest" description="Disordered" evidence="1">
    <location>
        <begin position="128"/>
        <end position="162"/>
    </location>
</feature>
<evidence type="ECO:0008006" key="4">
    <source>
        <dbReference type="Google" id="ProtNLM"/>
    </source>
</evidence>
<proteinExistence type="predicted"/>
<keyword evidence="3" id="KW-1185">Reference proteome</keyword>